<keyword evidence="2" id="KW-1133">Transmembrane helix</keyword>
<sequence length="77" mass="8588">MESIYLLIPIALLFVALGVWIFFWAVDNGQFDDLEGPAHSILFDEELPQKPSSGDQSQEQKNPTSENPTTESPKHGD</sequence>
<evidence type="ECO:0000313" key="4">
    <source>
        <dbReference type="Proteomes" id="UP000280792"/>
    </source>
</evidence>
<evidence type="ECO:0000313" key="3">
    <source>
        <dbReference type="EMBL" id="RRJ84456.1"/>
    </source>
</evidence>
<protein>
    <submittedName>
        <fullName evidence="3">Cbb3-type cytochrome oxidase assembly protein CcoS</fullName>
    </submittedName>
</protein>
<feature type="compositionally biased region" description="Polar residues" evidence="1">
    <location>
        <begin position="50"/>
        <end position="71"/>
    </location>
</feature>
<dbReference type="InterPro" id="IPR004714">
    <property type="entry name" value="Cyt_oxidase_maturation_cbb3"/>
</dbReference>
<evidence type="ECO:0000256" key="1">
    <source>
        <dbReference type="SAM" id="MobiDB-lite"/>
    </source>
</evidence>
<evidence type="ECO:0000256" key="2">
    <source>
        <dbReference type="SAM" id="Phobius"/>
    </source>
</evidence>
<dbReference type="PANTHER" id="PTHR41532">
    <property type="entry name" value="FIXS PROTEIN"/>
    <property type="match status" value="1"/>
</dbReference>
<keyword evidence="2" id="KW-0812">Transmembrane</keyword>
<feature type="transmembrane region" description="Helical" evidence="2">
    <location>
        <begin position="6"/>
        <end position="26"/>
    </location>
</feature>
<reference evidence="3 4" key="1">
    <citation type="submission" date="2018-08" db="EMBL/GenBank/DDBJ databases">
        <authorList>
            <person name="Khan S.A."/>
        </authorList>
    </citation>
    <scope>NUCLEOTIDE SEQUENCE [LARGE SCALE GENOMIC DNA]</scope>
    <source>
        <strain evidence="3 4">GTF-13</strain>
    </source>
</reference>
<keyword evidence="4" id="KW-1185">Reference proteome</keyword>
<accession>A0A3P3VRY1</accession>
<proteinExistence type="predicted"/>
<organism evidence="3 4">
    <name type="scientific">Aestuariirhabdus litorea</name>
    <dbReference type="NCBI Taxonomy" id="2528527"/>
    <lineage>
        <taxon>Bacteria</taxon>
        <taxon>Pseudomonadati</taxon>
        <taxon>Pseudomonadota</taxon>
        <taxon>Gammaproteobacteria</taxon>
        <taxon>Oceanospirillales</taxon>
        <taxon>Aestuariirhabdaceae</taxon>
        <taxon>Aestuariirhabdus</taxon>
    </lineage>
</organism>
<dbReference type="EMBL" id="QWEZ01000001">
    <property type="protein sequence ID" value="RRJ84456.1"/>
    <property type="molecule type" value="Genomic_DNA"/>
</dbReference>
<dbReference type="Proteomes" id="UP000280792">
    <property type="component" value="Unassembled WGS sequence"/>
</dbReference>
<dbReference type="Pfam" id="PF03597">
    <property type="entry name" value="FixS"/>
    <property type="match status" value="1"/>
</dbReference>
<feature type="region of interest" description="Disordered" evidence="1">
    <location>
        <begin position="42"/>
        <end position="77"/>
    </location>
</feature>
<dbReference type="NCBIfam" id="TIGR00847">
    <property type="entry name" value="ccoS"/>
    <property type="match status" value="1"/>
</dbReference>
<dbReference type="PANTHER" id="PTHR41532:SF1">
    <property type="entry name" value="FIXS PROTEIN"/>
    <property type="match status" value="1"/>
</dbReference>
<dbReference type="AlphaFoldDB" id="A0A3P3VRY1"/>
<comment type="caution">
    <text evidence="3">The sequence shown here is derived from an EMBL/GenBank/DDBJ whole genome shotgun (WGS) entry which is preliminary data.</text>
</comment>
<reference evidence="3 4" key="2">
    <citation type="submission" date="2018-12" db="EMBL/GenBank/DDBJ databases">
        <title>Simiduia agarivorans gen. nov., sp. nov., a marine, agarolytic bacterium isolated from shallow coastal water from Keelung, Taiwan.</title>
        <authorList>
            <person name="Shieh W.Y."/>
        </authorList>
    </citation>
    <scope>NUCLEOTIDE SEQUENCE [LARGE SCALE GENOMIC DNA]</scope>
    <source>
        <strain evidence="3 4">GTF-13</strain>
    </source>
</reference>
<dbReference type="RefSeq" id="WP_125014885.1">
    <property type="nucleotide sequence ID" value="NZ_QWEZ01000001.1"/>
</dbReference>
<keyword evidence="2" id="KW-0472">Membrane</keyword>
<name>A0A3P3VRY1_9GAMM</name>
<gene>
    <name evidence="3" type="primary">ccoS</name>
    <name evidence="3" type="ORF">D0544_04950</name>
</gene>